<comment type="similarity">
    <text evidence="8">Belongs to the NrdR family.</text>
</comment>
<evidence type="ECO:0000313" key="11">
    <source>
        <dbReference type="EMBL" id="CAL1241462.1"/>
    </source>
</evidence>
<keyword evidence="8" id="KW-0479">Metal-binding</keyword>
<keyword evidence="7 8" id="KW-0804">Transcription</keyword>
<dbReference type="InterPro" id="IPR003796">
    <property type="entry name" value="RNR_NrdR-like"/>
</dbReference>
<dbReference type="PANTHER" id="PTHR30455:SF2">
    <property type="entry name" value="TRANSCRIPTIONAL REPRESSOR NRDR"/>
    <property type="match status" value="1"/>
</dbReference>
<evidence type="ECO:0000256" key="6">
    <source>
        <dbReference type="ARBA" id="ARBA00023125"/>
    </source>
</evidence>
<evidence type="ECO:0000313" key="12">
    <source>
        <dbReference type="Proteomes" id="UP001497493"/>
    </source>
</evidence>
<evidence type="ECO:0000259" key="10">
    <source>
        <dbReference type="PROSITE" id="PS51161"/>
    </source>
</evidence>
<evidence type="ECO:0000256" key="7">
    <source>
        <dbReference type="ARBA" id="ARBA00023163"/>
    </source>
</evidence>
<comment type="cofactor">
    <cofactor evidence="8">
        <name>Zn(2+)</name>
        <dbReference type="ChEBI" id="CHEBI:29105"/>
    </cofactor>
    <text evidence="8">Binds 1 zinc ion.</text>
</comment>
<dbReference type="InterPro" id="IPR005144">
    <property type="entry name" value="ATP-cone_dom"/>
</dbReference>
<feature type="domain" description="ATP-cone" evidence="10">
    <location>
        <begin position="49"/>
        <end position="139"/>
    </location>
</feature>
<dbReference type="PROSITE" id="PS51161">
    <property type="entry name" value="ATP_CONE"/>
    <property type="match status" value="1"/>
</dbReference>
<evidence type="ECO:0000256" key="8">
    <source>
        <dbReference type="HAMAP-Rule" id="MF_00440"/>
    </source>
</evidence>
<gene>
    <name evidence="8 11" type="primary">nrdR</name>
    <name evidence="11" type="ORF">MECH1_V1_2686</name>
</gene>
<keyword evidence="3 8" id="KW-0863">Zinc-finger</keyword>
<evidence type="ECO:0000256" key="5">
    <source>
        <dbReference type="ARBA" id="ARBA00023015"/>
    </source>
</evidence>
<dbReference type="NCBIfam" id="TIGR00244">
    <property type="entry name" value="transcriptional regulator NrdR"/>
    <property type="match status" value="1"/>
</dbReference>
<dbReference type="EMBL" id="OZ026884">
    <property type="protein sequence ID" value="CAL1241462.1"/>
    <property type="molecule type" value="Genomic_DNA"/>
</dbReference>
<reference evidence="11 12" key="1">
    <citation type="submission" date="2024-04" db="EMBL/GenBank/DDBJ databases">
        <authorList>
            <person name="Cremers G."/>
        </authorList>
    </citation>
    <scope>NUCLEOTIDE SEQUENCE [LARGE SCALE GENOMIC DNA]</scope>
    <source>
        <strain evidence="11">MeCH1-AG</strain>
    </source>
</reference>
<evidence type="ECO:0000256" key="3">
    <source>
        <dbReference type="ARBA" id="ARBA00022771"/>
    </source>
</evidence>
<dbReference type="Pfam" id="PF03477">
    <property type="entry name" value="ATP-cone"/>
    <property type="match status" value="1"/>
</dbReference>
<accession>A0ABM9NLE3</accession>
<keyword evidence="2 8" id="KW-0547">Nucleotide-binding</keyword>
<keyword evidence="4 8" id="KW-0067">ATP-binding</keyword>
<organism evidence="11 12">
    <name type="scientific">Candidatus Methylocalor cossyra</name>
    <dbReference type="NCBI Taxonomy" id="3108543"/>
    <lineage>
        <taxon>Bacteria</taxon>
        <taxon>Pseudomonadati</taxon>
        <taxon>Pseudomonadota</taxon>
        <taxon>Gammaproteobacteria</taxon>
        <taxon>Methylococcales</taxon>
        <taxon>Methylococcaceae</taxon>
        <taxon>Candidatus Methylocalor</taxon>
    </lineage>
</organism>
<sequence length="169" mass="19398">MRCPFCGAQDTRVIDSRLSQEGDQVRRRRECTACRERFTTYEVAELNLPRVIKNDGSREPFREDKLRAGMLRALEKRPVGSDRIEAAINRIKKKLLACGEREIPSRLIGESVMQELAGLDHVAYVRFASVYRSFQDVNEFREVIDRLESAPPAGDRDLQPDLFESEAKP</sequence>
<keyword evidence="12" id="KW-1185">Reference proteome</keyword>
<protein>
    <recommendedName>
        <fullName evidence="8">Transcriptional repressor NrdR</fullName>
    </recommendedName>
</protein>
<feature type="region of interest" description="Disordered" evidence="9">
    <location>
        <begin position="150"/>
        <end position="169"/>
    </location>
</feature>
<evidence type="ECO:0000256" key="2">
    <source>
        <dbReference type="ARBA" id="ARBA00022741"/>
    </source>
</evidence>
<proteinExistence type="inferred from homology"/>
<name>A0ABM9NLE3_9GAMM</name>
<feature type="zinc finger region" evidence="8">
    <location>
        <begin position="3"/>
        <end position="34"/>
    </location>
</feature>
<evidence type="ECO:0000256" key="1">
    <source>
        <dbReference type="ARBA" id="ARBA00022491"/>
    </source>
</evidence>
<dbReference type="Proteomes" id="UP001497493">
    <property type="component" value="Chromosome"/>
</dbReference>
<dbReference type="InterPro" id="IPR055173">
    <property type="entry name" value="NrdR-like_N"/>
</dbReference>
<dbReference type="RefSeq" id="WP_348757979.1">
    <property type="nucleotide sequence ID" value="NZ_OZ026884.1"/>
</dbReference>
<keyword evidence="6 8" id="KW-0238">DNA-binding</keyword>
<keyword evidence="5 8" id="KW-0805">Transcription regulation</keyword>
<evidence type="ECO:0000256" key="9">
    <source>
        <dbReference type="SAM" id="MobiDB-lite"/>
    </source>
</evidence>
<keyword evidence="1 8" id="KW-0678">Repressor</keyword>
<dbReference type="PANTHER" id="PTHR30455">
    <property type="entry name" value="TRANSCRIPTIONAL REPRESSOR NRDR"/>
    <property type="match status" value="1"/>
</dbReference>
<comment type="function">
    <text evidence="8">Negatively regulates transcription of bacterial ribonucleotide reductase nrd genes and operons by binding to NrdR-boxes.</text>
</comment>
<dbReference type="Pfam" id="PF22811">
    <property type="entry name" value="Zn_ribbon_NrdR"/>
    <property type="match status" value="1"/>
</dbReference>
<dbReference type="HAMAP" id="MF_00440">
    <property type="entry name" value="NrdR"/>
    <property type="match status" value="1"/>
</dbReference>
<evidence type="ECO:0000256" key="4">
    <source>
        <dbReference type="ARBA" id="ARBA00022840"/>
    </source>
</evidence>
<keyword evidence="8" id="KW-0862">Zinc</keyword>